<accession>A0A386URN5</accession>
<gene>
    <name evidence="1" type="ORF">PY32053_03499</name>
</gene>
<evidence type="ECO:0000313" key="2">
    <source>
        <dbReference type="Proteomes" id="UP000272010"/>
    </source>
</evidence>
<protein>
    <submittedName>
        <fullName evidence="1">Uncharacterized protein</fullName>
    </submittedName>
</protein>
<reference evidence="2" key="1">
    <citation type="submission" date="2018-07" db="EMBL/GenBank/DDBJ databases">
        <title>Genome Structure of the Opportunistic Pathogen Paracoccus yeei (Alphaproteobacteria) and Identification of Putative Virulence Factors.</title>
        <authorList>
            <person name="Lasek R."/>
            <person name="Szuplewska M."/>
            <person name="Mitura M."/>
            <person name="Decewicz P."/>
            <person name="Chmielowska C."/>
            <person name="Pawlot A."/>
            <person name="Sentkowska D."/>
            <person name="Czarnecki J."/>
            <person name="Bartosik D."/>
        </authorList>
    </citation>
    <scope>NUCLEOTIDE SEQUENCE [LARGE SCALE GENOMIC DNA]</scope>
    <source>
        <strain evidence="2">CCUG 32053</strain>
    </source>
</reference>
<evidence type="ECO:0000313" key="1">
    <source>
        <dbReference type="EMBL" id="AYF03066.1"/>
    </source>
</evidence>
<dbReference type="Proteomes" id="UP000272010">
    <property type="component" value="Chromosome"/>
</dbReference>
<sequence length="36" mass="3940">MIKTVLLCLLILIALALAAGPGVRRLIARLLGIRWK</sequence>
<proteinExistence type="predicted"/>
<organism evidence="1 2">
    <name type="scientific">Paracoccus yeei</name>
    <dbReference type="NCBI Taxonomy" id="147645"/>
    <lineage>
        <taxon>Bacteria</taxon>
        <taxon>Pseudomonadati</taxon>
        <taxon>Pseudomonadota</taxon>
        <taxon>Alphaproteobacteria</taxon>
        <taxon>Rhodobacterales</taxon>
        <taxon>Paracoccaceae</taxon>
        <taxon>Paracoccus</taxon>
    </lineage>
</organism>
<name>A0A386URN5_9RHOB</name>
<dbReference type="AlphaFoldDB" id="A0A386URN5"/>
<dbReference type="EMBL" id="CP031078">
    <property type="protein sequence ID" value="AYF03066.1"/>
    <property type="molecule type" value="Genomic_DNA"/>
</dbReference>